<proteinExistence type="predicted"/>
<dbReference type="EMBL" id="CP035913">
    <property type="protein sequence ID" value="QBE66862.1"/>
    <property type="molecule type" value="Genomic_DNA"/>
</dbReference>
<dbReference type="InterPro" id="IPR036390">
    <property type="entry name" value="WH_DNA-bd_sf"/>
</dbReference>
<evidence type="ECO:0000313" key="1">
    <source>
        <dbReference type="EMBL" id="QBE66862.1"/>
    </source>
</evidence>
<dbReference type="OrthoDB" id="8094158at2"/>
<dbReference type="Gene3D" id="1.10.10.10">
    <property type="entry name" value="Winged helix-like DNA-binding domain superfamily/Winged helix DNA-binding domain"/>
    <property type="match status" value="1"/>
</dbReference>
<accession>A0A4P6L7F6</accession>
<protein>
    <submittedName>
        <fullName evidence="1">MarR family transcriptional regulator</fullName>
    </submittedName>
</protein>
<dbReference type="RefSeq" id="WP_130189969.1">
    <property type="nucleotide sequence ID" value="NZ_CP035913.1"/>
</dbReference>
<evidence type="ECO:0000313" key="2">
    <source>
        <dbReference type="Proteomes" id="UP000290637"/>
    </source>
</evidence>
<dbReference type="AlphaFoldDB" id="A0A4P6L7F6"/>
<dbReference type="Proteomes" id="UP000290637">
    <property type="component" value="Chromosome"/>
</dbReference>
<organism evidence="1 2">
    <name type="scientific">Pseudoduganella lutea</name>
    <dbReference type="NCBI Taxonomy" id="321985"/>
    <lineage>
        <taxon>Bacteria</taxon>
        <taxon>Pseudomonadati</taxon>
        <taxon>Pseudomonadota</taxon>
        <taxon>Betaproteobacteria</taxon>
        <taxon>Burkholderiales</taxon>
        <taxon>Oxalobacteraceae</taxon>
        <taxon>Telluria group</taxon>
        <taxon>Pseudoduganella</taxon>
    </lineage>
</organism>
<keyword evidence="2" id="KW-1185">Reference proteome</keyword>
<name>A0A4P6L7F6_9BURK</name>
<dbReference type="InterPro" id="IPR036388">
    <property type="entry name" value="WH-like_DNA-bd_sf"/>
</dbReference>
<gene>
    <name evidence="1" type="ORF">EWM63_31040</name>
</gene>
<reference evidence="1 2" key="1">
    <citation type="submission" date="2019-02" db="EMBL/GenBank/DDBJ databases">
        <title>Draft Genome Sequences of Six Type Strains of the Genus Massilia.</title>
        <authorList>
            <person name="Miess H."/>
            <person name="Frediansyhah A."/>
            <person name="Gross H."/>
        </authorList>
    </citation>
    <scope>NUCLEOTIDE SEQUENCE [LARGE SCALE GENOMIC DNA]</scope>
    <source>
        <strain evidence="1 2">DSM 17473</strain>
    </source>
</reference>
<sequence length="109" mass="11901">MQQGVRSLDSLMAVLETFRKLDPDMNMPMAMSFLVIAQNDGISVKEVAEKVDMGMASVSRYVALFGKPGTGEKKGLGLVVSVEDPMERRRKTISLTAKGREVIAKLQGL</sequence>
<dbReference type="KEGG" id="plue:EWM63_31040"/>
<dbReference type="SUPFAM" id="SSF46785">
    <property type="entry name" value="Winged helix' DNA-binding domain"/>
    <property type="match status" value="1"/>
</dbReference>